<dbReference type="KEGG" id="fam:OYT1_ch2462"/>
<protein>
    <submittedName>
        <fullName evidence="1">Uncharacterized protein</fullName>
    </submittedName>
</protein>
<sequence>MYSVEEQVKIELGIGDIQTYHEVSPSELNSFQLFGMPIPKFIENRQRMFAYGNELLAFSFGFELALNFESQKRKERGDSNFQASHPSGAFIEDLCYFFKFKSVSPHSIDLIYRAILW</sequence>
<evidence type="ECO:0000313" key="2">
    <source>
        <dbReference type="Proteomes" id="UP000033070"/>
    </source>
</evidence>
<reference evidence="1 2" key="1">
    <citation type="submission" date="2018-06" db="EMBL/GenBank/DDBJ databases">
        <title>OYT1 Genome Sequencing.</title>
        <authorList>
            <person name="Kato S."/>
            <person name="Itoh T."/>
            <person name="Ohkuma M."/>
        </authorList>
    </citation>
    <scope>NUCLEOTIDE SEQUENCE [LARGE SCALE GENOMIC DNA]</scope>
    <source>
        <strain evidence="1 2">OYT1</strain>
    </source>
</reference>
<evidence type="ECO:0000313" key="1">
    <source>
        <dbReference type="EMBL" id="BBE51975.1"/>
    </source>
</evidence>
<gene>
    <name evidence="1" type="ORF">OYT1_ch2462</name>
</gene>
<dbReference type="EMBL" id="AP018738">
    <property type="protein sequence ID" value="BBE51975.1"/>
    <property type="molecule type" value="Genomic_DNA"/>
</dbReference>
<organism evidence="1 2">
    <name type="scientific">Ferriphaselus amnicola</name>
    <dbReference type="NCBI Taxonomy" id="1188319"/>
    <lineage>
        <taxon>Bacteria</taxon>
        <taxon>Pseudomonadati</taxon>
        <taxon>Pseudomonadota</taxon>
        <taxon>Betaproteobacteria</taxon>
        <taxon>Nitrosomonadales</taxon>
        <taxon>Gallionellaceae</taxon>
        <taxon>Ferriphaselus</taxon>
    </lineage>
</organism>
<dbReference type="AlphaFoldDB" id="A0A2Z6GFP6"/>
<dbReference type="Proteomes" id="UP000033070">
    <property type="component" value="Chromosome"/>
</dbReference>
<proteinExistence type="predicted"/>
<keyword evidence="2" id="KW-1185">Reference proteome</keyword>
<name>A0A2Z6GFP6_9PROT</name>
<accession>A0A2Z6GFP6</accession>